<keyword evidence="3" id="KW-1185">Reference proteome</keyword>
<dbReference type="Proteomes" id="UP000627166">
    <property type="component" value="Unassembled WGS sequence"/>
</dbReference>
<keyword evidence="1" id="KW-0472">Membrane</keyword>
<accession>A0ABR8YQZ6</accession>
<proteinExistence type="predicted"/>
<evidence type="ECO:0000313" key="3">
    <source>
        <dbReference type="Proteomes" id="UP000627166"/>
    </source>
</evidence>
<sequence>MKSEHNLEFLASEEGELEEAADLEEYKSEKKKINCKPIMWGMLGTITLYFLYIIYRIFGSYL</sequence>
<dbReference type="EMBL" id="JACSQB010000047">
    <property type="protein sequence ID" value="MBD8046678.1"/>
    <property type="molecule type" value="Genomic_DNA"/>
</dbReference>
<dbReference type="RefSeq" id="WP_191739653.1">
    <property type="nucleotide sequence ID" value="NZ_JACSQB010000047.1"/>
</dbReference>
<evidence type="ECO:0000256" key="1">
    <source>
        <dbReference type="SAM" id="Phobius"/>
    </source>
</evidence>
<protein>
    <submittedName>
        <fullName evidence="2">Uncharacterized protein</fullName>
    </submittedName>
</protein>
<feature type="transmembrane region" description="Helical" evidence="1">
    <location>
        <begin position="38"/>
        <end position="58"/>
    </location>
</feature>
<reference evidence="2 3" key="1">
    <citation type="submission" date="2020-08" db="EMBL/GenBank/DDBJ databases">
        <title>A Genomic Blueprint of the Chicken Gut Microbiome.</title>
        <authorList>
            <person name="Gilroy R."/>
            <person name="Ravi A."/>
            <person name="Getino M."/>
            <person name="Pursley I."/>
            <person name="Horton D.L."/>
            <person name="Alikhan N.-F."/>
            <person name="Baker D."/>
            <person name="Gharbi K."/>
            <person name="Hall N."/>
            <person name="Watson M."/>
            <person name="Adriaenssens E.M."/>
            <person name="Foster-Nyarko E."/>
            <person name="Jarju S."/>
            <person name="Secka A."/>
            <person name="Antonio M."/>
            <person name="Oren A."/>
            <person name="Chaudhuri R."/>
            <person name="La Ragione R.M."/>
            <person name="Hildebrand F."/>
            <person name="Pallen M.J."/>
        </authorList>
    </citation>
    <scope>NUCLEOTIDE SEQUENCE [LARGE SCALE GENOMIC DNA]</scope>
    <source>
        <strain evidence="2 3">N37</strain>
    </source>
</reference>
<organism evidence="2 3">
    <name type="scientific">Clostridium faecium</name>
    <dbReference type="NCBI Taxonomy" id="2762223"/>
    <lineage>
        <taxon>Bacteria</taxon>
        <taxon>Bacillati</taxon>
        <taxon>Bacillota</taxon>
        <taxon>Clostridia</taxon>
        <taxon>Eubacteriales</taxon>
        <taxon>Clostridiaceae</taxon>
        <taxon>Clostridium</taxon>
    </lineage>
</organism>
<gene>
    <name evidence="2" type="ORF">H9637_06410</name>
</gene>
<keyword evidence="1" id="KW-0812">Transmembrane</keyword>
<keyword evidence="1" id="KW-1133">Transmembrane helix</keyword>
<comment type="caution">
    <text evidence="2">The sequence shown here is derived from an EMBL/GenBank/DDBJ whole genome shotgun (WGS) entry which is preliminary data.</text>
</comment>
<name>A0ABR8YQZ6_9CLOT</name>
<evidence type="ECO:0000313" key="2">
    <source>
        <dbReference type="EMBL" id="MBD8046678.1"/>
    </source>
</evidence>